<dbReference type="OrthoDB" id="1026733at2759"/>
<evidence type="ECO:0000256" key="2">
    <source>
        <dbReference type="SAM" id="Coils"/>
    </source>
</evidence>
<evidence type="ECO:0000259" key="4">
    <source>
        <dbReference type="PROSITE" id="PS50033"/>
    </source>
</evidence>
<name>A0A165GJZ0_EXIGL</name>
<dbReference type="SMART" id="SM00166">
    <property type="entry name" value="UBX"/>
    <property type="match status" value="1"/>
</dbReference>
<evidence type="ECO:0000256" key="1">
    <source>
        <dbReference type="ARBA" id="ARBA00023054"/>
    </source>
</evidence>
<dbReference type="Proteomes" id="UP000077266">
    <property type="component" value="Unassembled WGS sequence"/>
</dbReference>
<proteinExistence type="predicted"/>
<dbReference type="GO" id="GO:0043130">
    <property type="term" value="F:ubiquitin binding"/>
    <property type="evidence" value="ECO:0007669"/>
    <property type="project" value="TreeGrafter"/>
</dbReference>
<keyword evidence="6" id="KW-1185">Reference proteome</keyword>
<dbReference type="InterPro" id="IPR050730">
    <property type="entry name" value="UBX_domain-protein"/>
</dbReference>
<dbReference type="InParanoid" id="A0A165GJZ0"/>
<dbReference type="Pfam" id="PF00789">
    <property type="entry name" value="UBX"/>
    <property type="match status" value="1"/>
</dbReference>
<dbReference type="InterPro" id="IPR036249">
    <property type="entry name" value="Thioredoxin-like_sf"/>
</dbReference>
<dbReference type="InterPro" id="IPR001012">
    <property type="entry name" value="UBX_dom"/>
</dbReference>
<dbReference type="EMBL" id="KV426044">
    <property type="protein sequence ID" value="KZV90635.1"/>
    <property type="molecule type" value="Genomic_DNA"/>
</dbReference>
<evidence type="ECO:0000256" key="3">
    <source>
        <dbReference type="SAM" id="Phobius"/>
    </source>
</evidence>
<keyword evidence="3" id="KW-0472">Membrane</keyword>
<keyword evidence="1 2" id="KW-0175">Coiled coil</keyword>
<dbReference type="AlphaFoldDB" id="A0A165GJZ0"/>
<dbReference type="Gene3D" id="3.10.20.90">
    <property type="entry name" value="Phosphatidylinositol 3-kinase Catalytic Subunit, Chain A, domain 1"/>
    <property type="match status" value="1"/>
</dbReference>
<dbReference type="InterPro" id="IPR029071">
    <property type="entry name" value="Ubiquitin-like_domsf"/>
</dbReference>
<dbReference type="GO" id="GO:0005783">
    <property type="term" value="C:endoplasmic reticulum"/>
    <property type="evidence" value="ECO:0007669"/>
    <property type="project" value="TreeGrafter"/>
</dbReference>
<dbReference type="FunCoup" id="A0A165GJZ0">
    <property type="interactions" value="964"/>
</dbReference>
<dbReference type="Gene3D" id="3.40.30.10">
    <property type="entry name" value="Glutaredoxin"/>
    <property type="match status" value="1"/>
</dbReference>
<dbReference type="CDD" id="cd01767">
    <property type="entry name" value="UBX"/>
    <property type="match status" value="1"/>
</dbReference>
<feature type="coiled-coil region" evidence="2">
    <location>
        <begin position="293"/>
        <end position="323"/>
    </location>
</feature>
<dbReference type="PANTHER" id="PTHR23322:SF1">
    <property type="entry name" value="FAS-ASSOCIATED FACTOR 2"/>
    <property type="match status" value="1"/>
</dbReference>
<keyword evidence="3" id="KW-1133">Transmembrane helix</keyword>
<keyword evidence="3" id="KW-0812">Transmembrane</keyword>
<dbReference type="InterPro" id="IPR006577">
    <property type="entry name" value="UAS"/>
</dbReference>
<feature type="domain" description="UBX" evidence="4">
    <location>
        <begin position="337"/>
        <end position="404"/>
    </location>
</feature>
<dbReference type="SUPFAM" id="SSF54236">
    <property type="entry name" value="Ubiquitin-like"/>
    <property type="match status" value="1"/>
</dbReference>
<gene>
    <name evidence="5" type="ORF">EXIGLDRAFT_720148</name>
</gene>
<sequence>MELDDSAQFGAPAAPRASLTSILAWPFTLTFSFAAQLFNFVFRILRIPFPRLHFAGIFGGRRPPNASRETPRDAADRFVRELEEETGAMSISRAVASMPDAAGSSSSAKAREAGALANRKILPDFFIGSYEDALTAAKRDARILCVILLTNEHDDVPEFKRTTLTDPDFVTLLNDNEFVVWGGDVRERDAYQAAIKLGATTYPFVAFVCLHPRRSNPSPSAALMTIFSSHAGLANTRAAALNTHVRATLLPRAVPFLDRVKMENAQRMEERRLRAEQDAAYEAAARADTERILAFRAEEARKAREERERLERAELEARRELNIARWRALVRPTLIPPEQPGVRLAVRLPHGARAQRSFAPSDSLDALYAFVDAQIVPHAESDGQSPDAGYEHEWAFALAVAYPRDIIPPASKTPISEIGALKSGATLVAEVKSPAVPAGDDGYEDESD</sequence>
<reference evidence="5 6" key="1">
    <citation type="journal article" date="2016" name="Mol. Biol. Evol.">
        <title>Comparative Genomics of Early-Diverging Mushroom-Forming Fungi Provides Insights into the Origins of Lignocellulose Decay Capabilities.</title>
        <authorList>
            <person name="Nagy L.G."/>
            <person name="Riley R."/>
            <person name="Tritt A."/>
            <person name="Adam C."/>
            <person name="Daum C."/>
            <person name="Floudas D."/>
            <person name="Sun H."/>
            <person name="Yadav J.S."/>
            <person name="Pangilinan J."/>
            <person name="Larsson K.H."/>
            <person name="Matsuura K."/>
            <person name="Barry K."/>
            <person name="Labutti K."/>
            <person name="Kuo R."/>
            <person name="Ohm R.A."/>
            <person name="Bhattacharya S.S."/>
            <person name="Shirouzu T."/>
            <person name="Yoshinaga Y."/>
            <person name="Martin F.M."/>
            <person name="Grigoriev I.V."/>
            <person name="Hibbett D.S."/>
        </authorList>
    </citation>
    <scope>NUCLEOTIDE SEQUENCE [LARGE SCALE GENOMIC DNA]</scope>
    <source>
        <strain evidence="5 6">HHB12029</strain>
    </source>
</reference>
<dbReference type="SMART" id="SM00594">
    <property type="entry name" value="UAS"/>
    <property type="match status" value="1"/>
</dbReference>
<evidence type="ECO:0000313" key="5">
    <source>
        <dbReference type="EMBL" id="KZV90635.1"/>
    </source>
</evidence>
<organism evidence="5 6">
    <name type="scientific">Exidia glandulosa HHB12029</name>
    <dbReference type="NCBI Taxonomy" id="1314781"/>
    <lineage>
        <taxon>Eukaryota</taxon>
        <taxon>Fungi</taxon>
        <taxon>Dikarya</taxon>
        <taxon>Basidiomycota</taxon>
        <taxon>Agaricomycotina</taxon>
        <taxon>Agaricomycetes</taxon>
        <taxon>Auriculariales</taxon>
        <taxon>Exidiaceae</taxon>
        <taxon>Exidia</taxon>
    </lineage>
</organism>
<protein>
    <recommendedName>
        <fullName evidence="4">UBX domain-containing protein</fullName>
    </recommendedName>
</protein>
<dbReference type="GO" id="GO:0036503">
    <property type="term" value="P:ERAD pathway"/>
    <property type="evidence" value="ECO:0007669"/>
    <property type="project" value="TreeGrafter"/>
</dbReference>
<feature type="transmembrane region" description="Helical" evidence="3">
    <location>
        <begin position="22"/>
        <end position="42"/>
    </location>
</feature>
<dbReference type="STRING" id="1314781.A0A165GJZ0"/>
<dbReference type="PROSITE" id="PS50033">
    <property type="entry name" value="UBX"/>
    <property type="match status" value="1"/>
</dbReference>
<dbReference type="SUPFAM" id="SSF52833">
    <property type="entry name" value="Thioredoxin-like"/>
    <property type="match status" value="1"/>
</dbReference>
<dbReference type="PANTHER" id="PTHR23322">
    <property type="entry name" value="FAS-ASSOCIATED PROTEIN"/>
    <property type="match status" value="1"/>
</dbReference>
<evidence type="ECO:0000313" key="6">
    <source>
        <dbReference type="Proteomes" id="UP000077266"/>
    </source>
</evidence>
<accession>A0A165GJZ0</accession>